<dbReference type="Proteomes" id="UP000567293">
    <property type="component" value="Unassembled WGS sequence"/>
</dbReference>
<reference evidence="1" key="1">
    <citation type="submission" date="2020-06" db="EMBL/GenBank/DDBJ databases">
        <title>Legume-microbial interactions unlock mineral nutrients during tropical forest succession.</title>
        <authorList>
            <person name="Epihov D.Z."/>
        </authorList>
    </citation>
    <scope>NUCLEOTIDE SEQUENCE [LARGE SCALE GENOMIC DNA]</scope>
    <source>
        <strain evidence="1">Pan2503</strain>
    </source>
</reference>
<evidence type="ECO:0000313" key="1">
    <source>
        <dbReference type="EMBL" id="MBA0089028.1"/>
    </source>
</evidence>
<keyword evidence="2" id="KW-1185">Reference proteome</keyword>
<dbReference type="AlphaFoldDB" id="A0A7V8NX04"/>
<comment type="caution">
    <text evidence="1">The sequence shown here is derived from an EMBL/GenBank/DDBJ whole genome shotgun (WGS) entry which is preliminary data.</text>
</comment>
<protein>
    <submittedName>
        <fullName evidence="1">Uncharacterized protein</fullName>
    </submittedName>
</protein>
<feature type="non-terminal residue" evidence="1">
    <location>
        <position position="1"/>
    </location>
</feature>
<accession>A0A7V8NX04</accession>
<name>A0A7V8NX04_9BACT</name>
<gene>
    <name evidence="1" type="ORF">HRJ53_28900</name>
</gene>
<organism evidence="1 2">
    <name type="scientific">Candidatus Acidiferrum panamense</name>
    <dbReference type="NCBI Taxonomy" id="2741543"/>
    <lineage>
        <taxon>Bacteria</taxon>
        <taxon>Pseudomonadati</taxon>
        <taxon>Acidobacteriota</taxon>
        <taxon>Terriglobia</taxon>
        <taxon>Candidatus Acidiferrales</taxon>
        <taxon>Candidatus Acidiferrum</taxon>
    </lineage>
</organism>
<proteinExistence type="predicted"/>
<sequence length="385" mass="42752">YGSGSRYVSRQRLEAMLENEWVQLLTQLEKTRGSRTRFFSFVDTVSARNYAGTNDSHGWIGLRFQLQPGGPLNDILLHINMRDSSNVLQQEAIGILGVNLIYAAFYLLVTKESFLAGLAEDVKERIEIDFVDFRGPAFSSWDRSTLLAYLVRAGLAEAVFFSSAGAAVPPNEVLYKKAVVLAPGYFGHVDPAHRRIHAQMLAAALEELRKELGETSSAAMGIFCLSAAPLTPEGPAPEIPDLLRRIGALLAEHGEVLLFRQRELYSMTDLVNRYTTAPVRFVIGLSLLIRALDDPYFKLQGRRLEALSRLFAQNVRIYAYPMTAVDLRESIKSFSPTAMEWGETNGWVSAKQLRLAPPLGHLYAYLLASNFLVPMQIPAALAAEA</sequence>
<dbReference type="EMBL" id="JACDQQ010002801">
    <property type="protein sequence ID" value="MBA0089028.1"/>
    <property type="molecule type" value="Genomic_DNA"/>
</dbReference>
<evidence type="ECO:0000313" key="2">
    <source>
        <dbReference type="Proteomes" id="UP000567293"/>
    </source>
</evidence>